<keyword evidence="2" id="KW-1185">Reference proteome</keyword>
<protein>
    <submittedName>
        <fullName evidence="1">Uncharacterized protein</fullName>
    </submittedName>
</protein>
<organism evidence="1 2">
    <name type="scientific">Rhododendron molle</name>
    <name type="common">Chinese azalea</name>
    <name type="synonym">Azalea mollis</name>
    <dbReference type="NCBI Taxonomy" id="49168"/>
    <lineage>
        <taxon>Eukaryota</taxon>
        <taxon>Viridiplantae</taxon>
        <taxon>Streptophyta</taxon>
        <taxon>Embryophyta</taxon>
        <taxon>Tracheophyta</taxon>
        <taxon>Spermatophyta</taxon>
        <taxon>Magnoliopsida</taxon>
        <taxon>eudicotyledons</taxon>
        <taxon>Gunneridae</taxon>
        <taxon>Pentapetalae</taxon>
        <taxon>asterids</taxon>
        <taxon>Ericales</taxon>
        <taxon>Ericaceae</taxon>
        <taxon>Ericoideae</taxon>
        <taxon>Rhodoreae</taxon>
        <taxon>Rhododendron</taxon>
    </lineage>
</organism>
<gene>
    <name evidence="1" type="ORF">RHMOL_Rhmol09G0017000</name>
</gene>
<dbReference type="EMBL" id="CM046396">
    <property type="protein sequence ID" value="KAI8537350.1"/>
    <property type="molecule type" value="Genomic_DNA"/>
</dbReference>
<sequence>MIIASCNGLLCLFMLSRVRLGYSRVLLLWNPSIKKFKILPKPRFQSRSPYEQAYGFALIPRAKDYKVVRLINDRVEGSPKVEICTLSTNSWRTWIGGVVSWDLWGLEDYGVAELWTKLHTIRLHGIGSFLYPLQSLKKGEILFGGLEDKNLYSFDLKRQEIKEIDHEVDGLPDVFNYTESLVLLNEGIPDSSSDAMLDLEEKEEEKLGITYKKQKGS</sequence>
<evidence type="ECO:0000313" key="1">
    <source>
        <dbReference type="EMBL" id="KAI8537350.1"/>
    </source>
</evidence>
<comment type="caution">
    <text evidence="1">The sequence shown here is derived from an EMBL/GenBank/DDBJ whole genome shotgun (WGS) entry which is preliminary data.</text>
</comment>
<dbReference type="Proteomes" id="UP001062846">
    <property type="component" value="Chromosome 9"/>
</dbReference>
<name>A0ACC0M8U5_RHOML</name>
<reference evidence="1" key="1">
    <citation type="submission" date="2022-02" db="EMBL/GenBank/DDBJ databases">
        <title>Plant Genome Project.</title>
        <authorList>
            <person name="Zhang R.-G."/>
        </authorList>
    </citation>
    <scope>NUCLEOTIDE SEQUENCE</scope>
    <source>
        <strain evidence="1">AT1</strain>
    </source>
</reference>
<proteinExistence type="predicted"/>
<accession>A0ACC0M8U5</accession>
<evidence type="ECO:0000313" key="2">
    <source>
        <dbReference type="Proteomes" id="UP001062846"/>
    </source>
</evidence>